<keyword evidence="2" id="KW-1185">Reference proteome</keyword>
<dbReference type="PANTHER" id="PTHR33395:SF22">
    <property type="entry name" value="REVERSE TRANSCRIPTASE DOMAIN-CONTAINING PROTEIN"/>
    <property type="match status" value="1"/>
</dbReference>
<organism evidence="1 2">
    <name type="scientific">Periplaneta americana</name>
    <name type="common">American cockroach</name>
    <name type="synonym">Blatta americana</name>
    <dbReference type="NCBI Taxonomy" id="6978"/>
    <lineage>
        <taxon>Eukaryota</taxon>
        <taxon>Metazoa</taxon>
        <taxon>Ecdysozoa</taxon>
        <taxon>Arthropoda</taxon>
        <taxon>Hexapoda</taxon>
        <taxon>Insecta</taxon>
        <taxon>Pterygota</taxon>
        <taxon>Neoptera</taxon>
        <taxon>Polyneoptera</taxon>
        <taxon>Dictyoptera</taxon>
        <taxon>Blattodea</taxon>
        <taxon>Blattoidea</taxon>
        <taxon>Blattidae</taxon>
        <taxon>Blattinae</taxon>
        <taxon>Periplaneta</taxon>
    </lineage>
</organism>
<accession>A0ABQ8SJ92</accession>
<name>A0ABQ8SJ92_PERAM</name>
<dbReference type="EMBL" id="JAJSOF020000027">
    <property type="protein sequence ID" value="KAJ4433787.1"/>
    <property type="molecule type" value="Genomic_DNA"/>
</dbReference>
<evidence type="ECO:0000313" key="2">
    <source>
        <dbReference type="Proteomes" id="UP001148838"/>
    </source>
</evidence>
<dbReference type="PANTHER" id="PTHR33395">
    <property type="entry name" value="TRANSCRIPTASE, PUTATIVE-RELATED-RELATED"/>
    <property type="match status" value="1"/>
</dbReference>
<dbReference type="Proteomes" id="UP001148838">
    <property type="component" value="Unassembled WGS sequence"/>
</dbReference>
<reference evidence="1 2" key="1">
    <citation type="journal article" date="2022" name="Allergy">
        <title>Genome assembly and annotation of Periplaneta americana reveal a comprehensive cockroach allergen profile.</title>
        <authorList>
            <person name="Wang L."/>
            <person name="Xiong Q."/>
            <person name="Saelim N."/>
            <person name="Wang L."/>
            <person name="Nong W."/>
            <person name="Wan A.T."/>
            <person name="Shi M."/>
            <person name="Liu X."/>
            <person name="Cao Q."/>
            <person name="Hui J.H.L."/>
            <person name="Sookrung N."/>
            <person name="Leung T.F."/>
            <person name="Tungtrongchitr A."/>
            <person name="Tsui S.K.W."/>
        </authorList>
    </citation>
    <scope>NUCLEOTIDE SEQUENCE [LARGE SCALE GENOMIC DNA]</scope>
    <source>
        <strain evidence="1">PWHHKU_190912</strain>
    </source>
</reference>
<gene>
    <name evidence="1" type="ORF">ANN_16099</name>
</gene>
<sequence length="287" mass="32376">MAGLCERGNEPPGSLKATIPCDWKSAIVVPIYKGGNKLDAGNYRPISLTSVVCKVMEHLISDYIRQVLNAKDWFYNRQHSFREGFSCDSQITSLVQDLAEECTLMCCRQYTVHNEYVRMENSVQKPPAVRIISNIFSLDKICHRSVELCGFFLWIKFAEDVLNYVMIFSSDKICYAILGLVEFICYNSAGHHGAGRNVANSQETTAEACGVDMRAVQRIVSEGNKSFNVSGTATFRSPGKHPRREKTVSELDDFNKSVLRRTVLDMYLRESDSEESDGTDEEISDFD</sequence>
<evidence type="ECO:0000313" key="1">
    <source>
        <dbReference type="EMBL" id="KAJ4433787.1"/>
    </source>
</evidence>
<proteinExistence type="predicted"/>
<protein>
    <recommendedName>
        <fullName evidence="3">Reverse transcriptase domain-containing protein</fullName>
    </recommendedName>
</protein>
<comment type="caution">
    <text evidence="1">The sequence shown here is derived from an EMBL/GenBank/DDBJ whole genome shotgun (WGS) entry which is preliminary data.</text>
</comment>
<evidence type="ECO:0008006" key="3">
    <source>
        <dbReference type="Google" id="ProtNLM"/>
    </source>
</evidence>